<evidence type="ECO:0000313" key="1">
    <source>
        <dbReference type="EMBL" id="TYS46831.1"/>
    </source>
</evidence>
<comment type="caution">
    <text evidence="1">The sequence shown here is derived from an EMBL/GenBank/DDBJ whole genome shotgun (WGS) entry which is preliminary data.</text>
</comment>
<dbReference type="CDD" id="cd06587">
    <property type="entry name" value="VOC"/>
    <property type="match status" value="1"/>
</dbReference>
<dbReference type="Gene3D" id="3.10.180.10">
    <property type="entry name" value="2,3-Dihydroxybiphenyl 1,2-Dioxygenase, domain 1"/>
    <property type="match status" value="1"/>
</dbReference>
<protein>
    <submittedName>
        <fullName evidence="1">VOC family protein</fullName>
    </submittedName>
</protein>
<gene>
    <name evidence="1" type="ORF">FZD51_15295</name>
</gene>
<organism evidence="1 2">
    <name type="scientific">Bacillus infantis</name>
    <dbReference type="NCBI Taxonomy" id="324767"/>
    <lineage>
        <taxon>Bacteria</taxon>
        <taxon>Bacillati</taxon>
        <taxon>Bacillota</taxon>
        <taxon>Bacilli</taxon>
        <taxon>Bacillales</taxon>
        <taxon>Bacillaceae</taxon>
        <taxon>Bacillus</taxon>
    </lineage>
</organism>
<accession>A0A5D4R9C6</accession>
<dbReference type="AlphaFoldDB" id="A0A5D4R9C6"/>
<dbReference type="EMBL" id="VTER01000007">
    <property type="protein sequence ID" value="TYS46831.1"/>
    <property type="molecule type" value="Genomic_DNA"/>
</dbReference>
<name>A0A5D4R9C6_9BACI</name>
<dbReference type="RefSeq" id="WP_148975570.1">
    <property type="nucleotide sequence ID" value="NZ_JBNILB010000003.1"/>
</dbReference>
<proteinExistence type="predicted"/>
<reference evidence="1 2" key="1">
    <citation type="submission" date="2019-08" db="EMBL/GenBank/DDBJ databases">
        <title>Bacillus genomes from the desert of Cuatro Cienegas, Coahuila.</title>
        <authorList>
            <person name="Olmedo-Alvarez G."/>
        </authorList>
    </citation>
    <scope>NUCLEOTIDE SEQUENCE [LARGE SCALE GENOMIC DNA]</scope>
    <source>
        <strain evidence="1 2">CH446_14T</strain>
    </source>
</reference>
<sequence>MKNAGLYETHINTKNLINAIQFYQELQLELAYTVEERRVAFFWLGEPSKKEQMLGIWEVSEDKFTPSHFAFSVSLKELLEVPGFLGQKGIDLSPSFGLDAGEPIVHPWMPAASCYFKDLDGNSLEYIAVLDQEPNWDLSPMHLKQWLEFDRCLQNRPISI</sequence>
<evidence type="ECO:0000313" key="2">
    <source>
        <dbReference type="Proteomes" id="UP000322139"/>
    </source>
</evidence>
<dbReference type="SUPFAM" id="SSF54593">
    <property type="entry name" value="Glyoxalase/Bleomycin resistance protein/Dihydroxybiphenyl dioxygenase"/>
    <property type="match status" value="1"/>
</dbReference>
<dbReference type="InterPro" id="IPR029068">
    <property type="entry name" value="Glyas_Bleomycin-R_OHBP_Dase"/>
</dbReference>
<dbReference type="Proteomes" id="UP000322139">
    <property type="component" value="Unassembled WGS sequence"/>
</dbReference>